<evidence type="ECO:0008006" key="4">
    <source>
        <dbReference type="Google" id="ProtNLM"/>
    </source>
</evidence>
<reference evidence="2 3" key="2">
    <citation type="journal article" date="2014" name="Genome Announc.">
        <title>Complete Genome Sequence of the Subsurface, Mesophilic Sulfate-Reducing Bacterium Desulfovibrio aespoeensis Aspo-2.</title>
        <authorList>
            <person name="Pedersen K."/>
            <person name="Bengtsson A."/>
            <person name="Edlund J."/>
            <person name="Rabe L."/>
            <person name="Hazen T."/>
            <person name="Chakraborty R."/>
            <person name="Goodwin L."/>
            <person name="Shapiro N."/>
        </authorList>
    </citation>
    <scope>NUCLEOTIDE SEQUENCE [LARGE SCALE GENOMIC DNA]</scope>
    <source>
        <strain evidence="3">ATCC 700646 / DSM 10631 / Aspo-2</strain>
    </source>
</reference>
<keyword evidence="1" id="KW-0732">Signal</keyword>
<dbReference type="eggNOG" id="ENOG50318B8">
    <property type="taxonomic scope" value="Bacteria"/>
</dbReference>
<protein>
    <recommendedName>
        <fullName evidence="4">Lipoprotein</fullName>
    </recommendedName>
</protein>
<dbReference type="AlphaFoldDB" id="E6VRM0"/>
<dbReference type="PROSITE" id="PS51257">
    <property type="entry name" value="PROKAR_LIPOPROTEIN"/>
    <property type="match status" value="1"/>
</dbReference>
<dbReference type="HOGENOM" id="CLU_155108_0_0_7"/>
<keyword evidence="3" id="KW-1185">Reference proteome</keyword>
<feature type="chain" id="PRO_5003211249" description="Lipoprotein" evidence="1">
    <location>
        <begin position="25"/>
        <end position="136"/>
    </location>
</feature>
<organism evidence="2 3">
    <name type="scientific">Pseudodesulfovibrio aespoeensis (strain ATCC 700646 / DSM 10631 / Aspo-2)</name>
    <name type="common">Desulfovibrio aespoeensis</name>
    <dbReference type="NCBI Taxonomy" id="643562"/>
    <lineage>
        <taxon>Bacteria</taxon>
        <taxon>Pseudomonadati</taxon>
        <taxon>Thermodesulfobacteriota</taxon>
        <taxon>Desulfovibrionia</taxon>
        <taxon>Desulfovibrionales</taxon>
        <taxon>Desulfovibrionaceae</taxon>
    </lineage>
</organism>
<evidence type="ECO:0000256" key="1">
    <source>
        <dbReference type="SAM" id="SignalP"/>
    </source>
</evidence>
<accession>E6VRM0</accession>
<dbReference type="Proteomes" id="UP000002191">
    <property type="component" value="Chromosome"/>
</dbReference>
<dbReference type="EMBL" id="CP002431">
    <property type="protein sequence ID" value="ADU63057.1"/>
    <property type="molecule type" value="Genomic_DNA"/>
</dbReference>
<sequence precursor="true">MFRKMFLNSCFVLVVFLVAGCAASYGPITRPGPSKVLALDDGFDFSVTIEKGQVLALVMPQPRNGHTLTGAAFDPGVLRLDHYLEYDEGGRRARYMFTTLENGLTDVLIRMEPAGGGSAQVYKRVSVNVGTGTSLF</sequence>
<reference evidence="3" key="1">
    <citation type="submission" date="2010-12" db="EMBL/GenBank/DDBJ databases">
        <title>Complete sequence of Desulfovibrio aespoeensis Aspo-2.</title>
        <authorList>
            <consortium name="US DOE Joint Genome Institute"/>
            <person name="Lucas S."/>
            <person name="Copeland A."/>
            <person name="Lapidus A."/>
            <person name="Cheng J.-F."/>
            <person name="Goodwin L."/>
            <person name="Pitluck S."/>
            <person name="Chertkov O."/>
            <person name="Misra M."/>
            <person name="Detter J.C."/>
            <person name="Han C."/>
            <person name="Tapia R."/>
            <person name="Land M."/>
            <person name="Hauser L."/>
            <person name="Kyrpides N."/>
            <person name="Ivanova N."/>
            <person name="Ovchinnikova G."/>
            <person name="Pedersen K."/>
            <person name="Jagevall S."/>
            <person name="Hazen T."/>
            <person name="Woyke T."/>
        </authorList>
    </citation>
    <scope>NUCLEOTIDE SEQUENCE [LARGE SCALE GENOMIC DNA]</scope>
    <source>
        <strain evidence="3">ATCC 700646 / DSM 10631 / Aspo-2</strain>
    </source>
</reference>
<evidence type="ECO:0000313" key="3">
    <source>
        <dbReference type="Proteomes" id="UP000002191"/>
    </source>
</evidence>
<feature type="signal peptide" evidence="1">
    <location>
        <begin position="1"/>
        <end position="24"/>
    </location>
</feature>
<proteinExistence type="predicted"/>
<dbReference type="KEGG" id="das:Daes_2050"/>
<gene>
    <name evidence="2" type="ordered locus">Daes_2050</name>
</gene>
<name>E6VRM0_PSEA9</name>
<evidence type="ECO:0000313" key="2">
    <source>
        <dbReference type="EMBL" id="ADU63057.1"/>
    </source>
</evidence>